<evidence type="ECO:0000256" key="2">
    <source>
        <dbReference type="ARBA" id="ARBA00023242"/>
    </source>
</evidence>
<keyword evidence="2" id="KW-0539">Nucleus</keyword>
<sequence>MADHDLSDEQVKQLLKDAELRLKNKAKQVQTSTASSLESSLPKIAVENSVQPYIKASDNGPQIEPSRSVTEKDRKLANGIRIVEDPIIIKKRDEEARNPFSIHTHLGRHSSEKKATAGADWFNMPRTNLTPELKRDLQLLRMRDVLDPKRHYKKDNRKQQIPEYSQVGTIIEGPTEYFSSRLMNKDRKRTLVEEVLATEKASGRFKSKYNEIQDAKTSGKKAHYRKLRESRKKGVLKR</sequence>
<evidence type="ECO:0000313" key="6">
    <source>
        <dbReference type="Proteomes" id="UP001285354"/>
    </source>
</evidence>
<dbReference type="GO" id="GO:0005730">
    <property type="term" value="C:nucleolus"/>
    <property type="evidence" value="ECO:0007669"/>
    <property type="project" value="UniProtKB-SubCell"/>
</dbReference>
<dbReference type="InterPro" id="IPR014810">
    <property type="entry name" value="Fcf2_C"/>
</dbReference>
<feature type="domain" description="Fcf2 pre-rRNA processing C-terminal" evidence="4">
    <location>
        <begin position="113"/>
        <end position="208"/>
    </location>
</feature>
<keyword evidence="6" id="KW-1185">Reference proteome</keyword>
<dbReference type="PANTHER" id="PTHR21686">
    <property type="entry name" value="DEOXYNUCLEOTIDYLTRANSFERASE TERMINAL-INTERACTING PROTEIN 2"/>
    <property type="match status" value="1"/>
</dbReference>
<protein>
    <recommendedName>
        <fullName evidence="4">Fcf2 pre-rRNA processing C-terminal domain-containing protein</fullName>
    </recommendedName>
</protein>
<evidence type="ECO:0000259" key="4">
    <source>
        <dbReference type="Pfam" id="PF08698"/>
    </source>
</evidence>
<feature type="compositionally biased region" description="Basic residues" evidence="3">
    <location>
        <begin position="218"/>
        <end position="238"/>
    </location>
</feature>
<dbReference type="Pfam" id="PF08698">
    <property type="entry name" value="Fcf2"/>
    <property type="match status" value="1"/>
</dbReference>
<gene>
    <name evidence="5" type="ORF">QTJ16_001527</name>
</gene>
<comment type="caution">
    <text evidence="5">The sequence shown here is derived from an EMBL/GenBank/DDBJ whole genome shotgun (WGS) entry which is preliminary data.</text>
</comment>
<name>A0AAD9T456_9HELO</name>
<evidence type="ECO:0000313" key="5">
    <source>
        <dbReference type="EMBL" id="KAK2628424.1"/>
    </source>
</evidence>
<evidence type="ECO:0000256" key="3">
    <source>
        <dbReference type="SAM" id="MobiDB-lite"/>
    </source>
</evidence>
<dbReference type="PANTHER" id="PTHR21686:SF12">
    <property type="entry name" value="DEOXYNUCLEOTIDYLTRANSFERASE TERMINAL-INTERACTING PROTEIN 2"/>
    <property type="match status" value="1"/>
</dbReference>
<dbReference type="EMBL" id="JAUBYV010000002">
    <property type="protein sequence ID" value="KAK2628424.1"/>
    <property type="molecule type" value="Genomic_DNA"/>
</dbReference>
<organism evidence="5 6">
    <name type="scientific">Diplocarpon rosae</name>
    <dbReference type="NCBI Taxonomy" id="946125"/>
    <lineage>
        <taxon>Eukaryota</taxon>
        <taxon>Fungi</taxon>
        <taxon>Dikarya</taxon>
        <taxon>Ascomycota</taxon>
        <taxon>Pezizomycotina</taxon>
        <taxon>Leotiomycetes</taxon>
        <taxon>Helotiales</taxon>
        <taxon>Drepanopezizaceae</taxon>
        <taxon>Diplocarpon</taxon>
    </lineage>
</organism>
<feature type="region of interest" description="Disordered" evidence="3">
    <location>
        <begin position="212"/>
        <end position="238"/>
    </location>
</feature>
<dbReference type="GO" id="GO:0006396">
    <property type="term" value="P:RNA processing"/>
    <property type="evidence" value="ECO:0007669"/>
    <property type="project" value="TreeGrafter"/>
</dbReference>
<accession>A0AAD9T456</accession>
<dbReference type="InterPro" id="IPR039883">
    <property type="entry name" value="Fcf2/DNTTIP2"/>
</dbReference>
<dbReference type="Proteomes" id="UP001285354">
    <property type="component" value="Unassembled WGS sequence"/>
</dbReference>
<dbReference type="AlphaFoldDB" id="A0AAD9T456"/>
<proteinExistence type="predicted"/>
<reference evidence="5" key="1">
    <citation type="submission" date="2023-06" db="EMBL/GenBank/DDBJ databases">
        <title>Draft genome of Marssonina rosae.</title>
        <authorList>
            <person name="Cheng Q."/>
        </authorList>
    </citation>
    <scope>NUCLEOTIDE SEQUENCE</scope>
    <source>
        <strain evidence="5">R4</strain>
    </source>
</reference>
<dbReference type="GO" id="GO:0003723">
    <property type="term" value="F:RNA binding"/>
    <property type="evidence" value="ECO:0007669"/>
    <property type="project" value="TreeGrafter"/>
</dbReference>
<comment type="subcellular location">
    <subcellularLocation>
        <location evidence="1">Nucleus</location>
        <location evidence="1">Nucleolus</location>
    </subcellularLocation>
</comment>
<evidence type="ECO:0000256" key="1">
    <source>
        <dbReference type="ARBA" id="ARBA00004604"/>
    </source>
</evidence>